<dbReference type="Proteomes" id="UP000248553">
    <property type="component" value="Unassembled WGS sequence"/>
</dbReference>
<protein>
    <submittedName>
        <fullName evidence="1">DUF3037 domain-containing protein</fullName>
    </submittedName>
</protein>
<evidence type="ECO:0000313" key="2">
    <source>
        <dbReference type="Proteomes" id="UP000248553"/>
    </source>
</evidence>
<accession>A0A328BVE1</accession>
<evidence type="ECO:0000313" key="1">
    <source>
        <dbReference type="EMBL" id="RAK70579.1"/>
    </source>
</evidence>
<dbReference type="AlphaFoldDB" id="A0A328BVE1"/>
<name>A0A328BVE1_9BACT</name>
<comment type="caution">
    <text evidence="1">The sequence shown here is derived from an EMBL/GenBank/DDBJ whole genome shotgun (WGS) entry which is preliminary data.</text>
</comment>
<organism evidence="1 2">
    <name type="scientific">Hymenobacter edaphi</name>
    <dbReference type="NCBI Taxonomy" id="2211146"/>
    <lineage>
        <taxon>Bacteria</taxon>
        <taxon>Pseudomonadati</taxon>
        <taxon>Bacteroidota</taxon>
        <taxon>Cytophagia</taxon>
        <taxon>Cytophagales</taxon>
        <taxon>Hymenobacteraceae</taxon>
        <taxon>Hymenobacter</taxon>
    </lineage>
</organism>
<dbReference type="OrthoDB" id="9803207at2"/>
<dbReference type="Pfam" id="PF11236">
    <property type="entry name" value="DUF3037"/>
    <property type="match status" value="1"/>
</dbReference>
<proteinExistence type="predicted"/>
<dbReference type="InterPro" id="IPR021398">
    <property type="entry name" value="DUF3037"/>
</dbReference>
<keyword evidence="2" id="KW-1185">Reference proteome</keyword>
<gene>
    <name evidence="1" type="ORF">DLM85_07035</name>
</gene>
<dbReference type="RefSeq" id="WP_111477329.1">
    <property type="nucleotide sequence ID" value="NZ_QHKM01000001.1"/>
</dbReference>
<sequence>MPDKHLFEYAVLRVVPRVEREEFLNVGVVLYCRDQGFLQCRYHLPEARLRAFAGAALDLGELTARLHAFDRICRGRREGGPIGQLGLAERFRWLTATRSTIVQTSAVHPGLCHDAAETLNRLHAQLVE</sequence>
<reference evidence="2" key="1">
    <citation type="submission" date="2018-05" db="EMBL/GenBank/DDBJ databases">
        <authorList>
            <person name="Nie L."/>
        </authorList>
    </citation>
    <scope>NUCLEOTIDE SEQUENCE [LARGE SCALE GENOMIC DNA]</scope>
    <source>
        <strain evidence="2">NL</strain>
    </source>
</reference>
<dbReference type="EMBL" id="QHKM01000001">
    <property type="protein sequence ID" value="RAK70579.1"/>
    <property type="molecule type" value="Genomic_DNA"/>
</dbReference>